<dbReference type="Pfam" id="PF00349">
    <property type="entry name" value="Hexokinase_1"/>
    <property type="match status" value="1"/>
</dbReference>
<evidence type="ECO:0000256" key="1">
    <source>
        <dbReference type="ARBA" id="ARBA00009225"/>
    </source>
</evidence>
<dbReference type="EC" id="2.7.1.-" evidence="6"/>
<evidence type="ECO:0000256" key="4">
    <source>
        <dbReference type="ARBA" id="ARBA00022777"/>
    </source>
</evidence>
<comment type="similarity">
    <text evidence="1 6">Belongs to the hexokinase family.</text>
</comment>
<proteinExistence type="inferred from homology"/>
<accession>A0A8A3PJN3</accession>
<name>A0A8A3PJN3_9HELO</name>
<organism evidence="9 10">
    <name type="scientific">Monilinia vaccinii-corymbosi</name>
    <dbReference type="NCBI Taxonomy" id="61207"/>
    <lineage>
        <taxon>Eukaryota</taxon>
        <taxon>Fungi</taxon>
        <taxon>Dikarya</taxon>
        <taxon>Ascomycota</taxon>
        <taxon>Pezizomycotina</taxon>
        <taxon>Leotiomycetes</taxon>
        <taxon>Helotiales</taxon>
        <taxon>Sclerotiniaceae</taxon>
        <taxon>Monilinia</taxon>
    </lineage>
</organism>
<dbReference type="PROSITE" id="PS51748">
    <property type="entry name" value="HEXOKINASE_2"/>
    <property type="match status" value="1"/>
</dbReference>
<reference evidence="9" key="1">
    <citation type="submission" date="2020-10" db="EMBL/GenBank/DDBJ databases">
        <title>Genome Sequence of Monilinia vaccinii-corymbosi Sheds Light on Mummy Berry Disease Infection of Blueberry and Mating Type.</title>
        <authorList>
            <person name="Yow A.G."/>
            <person name="Zhang Y."/>
            <person name="Bansal K."/>
            <person name="Eacker S.M."/>
            <person name="Sullivan S."/>
            <person name="Liachko I."/>
            <person name="Cubeta M.A."/>
            <person name="Rollins J.A."/>
            <person name="Ashrafi H."/>
        </authorList>
    </citation>
    <scope>NUCLEOTIDE SEQUENCE</scope>
    <source>
        <strain evidence="9">RL-1</strain>
    </source>
</reference>
<dbReference type="GO" id="GO:0004340">
    <property type="term" value="F:glucokinase activity"/>
    <property type="evidence" value="ECO:0007669"/>
    <property type="project" value="TreeGrafter"/>
</dbReference>
<feature type="domain" description="Hexokinase N-terminal" evidence="7">
    <location>
        <begin position="72"/>
        <end position="263"/>
    </location>
</feature>
<dbReference type="GO" id="GO:0005524">
    <property type="term" value="F:ATP binding"/>
    <property type="evidence" value="ECO:0007669"/>
    <property type="project" value="UniProtKB-UniRule"/>
</dbReference>
<dbReference type="PANTHER" id="PTHR19443:SF24">
    <property type="entry name" value="PHOSPHOTRANSFERASE"/>
    <property type="match status" value="1"/>
</dbReference>
<dbReference type="GO" id="GO:0005829">
    <property type="term" value="C:cytosol"/>
    <property type="evidence" value="ECO:0007669"/>
    <property type="project" value="TreeGrafter"/>
</dbReference>
<dbReference type="InterPro" id="IPR022672">
    <property type="entry name" value="Hexokinase_N"/>
</dbReference>
<evidence type="ECO:0000259" key="8">
    <source>
        <dbReference type="Pfam" id="PF03727"/>
    </source>
</evidence>
<evidence type="ECO:0000313" key="10">
    <source>
        <dbReference type="Proteomes" id="UP000672032"/>
    </source>
</evidence>
<dbReference type="InterPro" id="IPR022673">
    <property type="entry name" value="Hexokinase_C"/>
</dbReference>
<evidence type="ECO:0000259" key="7">
    <source>
        <dbReference type="Pfam" id="PF00349"/>
    </source>
</evidence>
<evidence type="ECO:0000256" key="6">
    <source>
        <dbReference type="RuleBase" id="RU362007"/>
    </source>
</evidence>
<dbReference type="GO" id="GO:0005536">
    <property type="term" value="F:D-glucose binding"/>
    <property type="evidence" value="ECO:0007669"/>
    <property type="project" value="InterPro"/>
</dbReference>
<evidence type="ECO:0000256" key="2">
    <source>
        <dbReference type="ARBA" id="ARBA00022679"/>
    </source>
</evidence>
<dbReference type="GO" id="GO:0006096">
    <property type="term" value="P:glycolytic process"/>
    <property type="evidence" value="ECO:0007669"/>
    <property type="project" value="UniProtKB-UniPathway"/>
</dbReference>
<dbReference type="FunFam" id="3.40.367.20:FF:000011">
    <property type="entry name" value="Phosphotransferase"/>
    <property type="match status" value="1"/>
</dbReference>
<sequence length="524" mass="56841">MLSLRRAFHAIFIRSCLTTKSILEIIVEFWISTSSSSSSSSRIKKANVDVEDVFSTKVKKFLDEVEGAFTASTKKDFLAALSDGLRAEFAQSLLANPQNMLPSYNYQLPSGHECGTYLALDVGGSTFRVALIKLAGKECKGKEIEIVESKSFKIKAPERQLVGVEFFNWMADRIADTLSGQREGHEMSKTPLSVGLSWSFPIEQTSLRGGLLMGMGKGFRAADGLVGNDLGDLIEDACSNKGLNVQLNAIVNDSSATLLSKAYIDPTTRFALILGTGLNAAAHLPVHLFSQPKFGIRPASWHESAKHVIVNTELSMFGGKLLPYTRWDEGLKGAHAAPDFQPFEHFASGGYIGEIVRLILIDGIQSVGLFGGIVPANLKEKYSLETETLSYIEADKSPYLTTAIEIFTIRHPSSNLPTAADLRALRFIASLVTLRSSGLIAAGVHALWHMRNTSEFVLSSDSAHTVVAYNGSVLENYPNFRSNTQKHLDMLVEESGAKSGTVELMYAEESSLLGAAVAVACCNA</sequence>
<dbReference type="SUPFAM" id="SSF53067">
    <property type="entry name" value="Actin-like ATPase domain"/>
    <property type="match status" value="2"/>
</dbReference>
<keyword evidence="5 6" id="KW-0067">ATP-binding</keyword>
<keyword evidence="2 6" id="KW-0808">Transferase</keyword>
<dbReference type="AlphaFoldDB" id="A0A8A3PJN3"/>
<keyword evidence="4 6" id="KW-0418">Kinase</keyword>
<dbReference type="GO" id="GO:0006006">
    <property type="term" value="P:glucose metabolic process"/>
    <property type="evidence" value="ECO:0007669"/>
    <property type="project" value="TreeGrafter"/>
</dbReference>
<keyword evidence="6" id="KW-0324">Glycolysis</keyword>
<dbReference type="Gene3D" id="3.30.420.40">
    <property type="match status" value="1"/>
</dbReference>
<protein>
    <recommendedName>
        <fullName evidence="6">Phosphotransferase</fullName>
        <ecNumber evidence="6">2.7.1.-</ecNumber>
    </recommendedName>
</protein>
<dbReference type="Pfam" id="PF03727">
    <property type="entry name" value="Hexokinase_2"/>
    <property type="match status" value="1"/>
</dbReference>
<evidence type="ECO:0000313" key="9">
    <source>
        <dbReference type="EMBL" id="QSZ35300.1"/>
    </source>
</evidence>
<dbReference type="EMBL" id="CP063409">
    <property type="protein sequence ID" value="QSZ35300.1"/>
    <property type="molecule type" value="Genomic_DNA"/>
</dbReference>
<keyword evidence="10" id="KW-1185">Reference proteome</keyword>
<dbReference type="UniPathway" id="UPA00109">
    <property type="reaction ID" value="UER00180"/>
</dbReference>
<gene>
    <name evidence="9" type="ORF">DSL72_008169</name>
</gene>
<dbReference type="OrthoDB" id="419537at2759"/>
<dbReference type="Proteomes" id="UP000672032">
    <property type="component" value="Chromosome 5"/>
</dbReference>
<evidence type="ECO:0000256" key="3">
    <source>
        <dbReference type="ARBA" id="ARBA00022741"/>
    </source>
</evidence>
<dbReference type="GO" id="GO:0019158">
    <property type="term" value="F:mannokinase activity"/>
    <property type="evidence" value="ECO:0007669"/>
    <property type="project" value="TreeGrafter"/>
</dbReference>
<keyword evidence="3 6" id="KW-0547">Nucleotide-binding</keyword>
<dbReference type="InterPro" id="IPR043129">
    <property type="entry name" value="ATPase_NBD"/>
</dbReference>
<feature type="domain" description="Hexokinase C-terminal" evidence="8">
    <location>
        <begin position="270"/>
        <end position="521"/>
    </location>
</feature>
<evidence type="ECO:0000256" key="5">
    <source>
        <dbReference type="ARBA" id="ARBA00022840"/>
    </source>
</evidence>
<dbReference type="PRINTS" id="PR00475">
    <property type="entry name" value="HEXOKINASE"/>
</dbReference>
<dbReference type="InterPro" id="IPR001312">
    <property type="entry name" value="Hexokinase"/>
</dbReference>
<dbReference type="GO" id="GO:0005739">
    <property type="term" value="C:mitochondrion"/>
    <property type="evidence" value="ECO:0007669"/>
    <property type="project" value="TreeGrafter"/>
</dbReference>
<dbReference type="GO" id="GO:0008865">
    <property type="term" value="F:fructokinase activity"/>
    <property type="evidence" value="ECO:0007669"/>
    <property type="project" value="TreeGrafter"/>
</dbReference>
<dbReference type="PANTHER" id="PTHR19443">
    <property type="entry name" value="HEXOKINASE"/>
    <property type="match status" value="1"/>
</dbReference>
<dbReference type="GO" id="GO:0001678">
    <property type="term" value="P:intracellular glucose homeostasis"/>
    <property type="evidence" value="ECO:0007669"/>
    <property type="project" value="InterPro"/>
</dbReference>
<dbReference type="GO" id="GO:0006013">
    <property type="term" value="P:mannose metabolic process"/>
    <property type="evidence" value="ECO:0007669"/>
    <property type="project" value="TreeGrafter"/>
</dbReference>
<dbReference type="Gene3D" id="3.40.367.20">
    <property type="match status" value="1"/>
</dbReference>